<dbReference type="Pfam" id="PF12850">
    <property type="entry name" value="Metallophos_2"/>
    <property type="match status" value="1"/>
</dbReference>
<dbReference type="EC" id="3.1.-.-" evidence="5"/>
<evidence type="ECO:0000259" key="4">
    <source>
        <dbReference type="Pfam" id="PF12850"/>
    </source>
</evidence>
<evidence type="ECO:0000256" key="1">
    <source>
        <dbReference type="ARBA" id="ARBA00008950"/>
    </source>
</evidence>
<dbReference type="InterPro" id="IPR029052">
    <property type="entry name" value="Metallo-depent_PP-like"/>
</dbReference>
<accession>A0ABV8IXR1</accession>
<feature type="non-terminal residue" evidence="5">
    <location>
        <position position="1"/>
    </location>
</feature>
<keyword evidence="6" id="KW-1185">Reference proteome</keyword>
<reference evidence="6" key="1">
    <citation type="journal article" date="2019" name="Int. J. Syst. Evol. Microbiol.">
        <title>The Global Catalogue of Microorganisms (GCM) 10K type strain sequencing project: providing services to taxonomists for standard genome sequencing and annotation.</title>
        <authorList>
            <consortium name="The Broad Institute Genomics Platform"/>
            <consortium name="The Broad Institute Genome Sequencing Center for Infectious Disease"/>
            <person name="Wu L."/>
            <person name="Ma J."/>
        </authorList>
    </citation>
    <scope>NUCLEOTIDE SEQUENCE [LARGE SCALE GENOMIC DNA]</scope>
    <source>
        <strain evidence="6">TBRC 5832</strain>
    </source>
</reference>
<keyword evidence="2" id="KW-0479">Metal-binding</keyword>
<evidence type="ECO:0000313" key="5">
    <source>
        <dbReference type="EMBL" id="MFC4068721.1"/>
    </source>
</evidence>
<organism evidence="5 6">
    <name type="scientific">Actinoplanes subglobosus</name>
    <dbReference type="NCBI Taxonomy" id="1547892"/>
    <lineage>
        <taxon>Bacteria</taxon>
        <taxon>Bacillati</taxon>
        <taxon>Actinomycetota</taxon>
        <taxon>Actinomycetes</taxon>
        <taxon>Micromonosporales</taxon>
        <taxon>Micromonosporaceae</taxon>
        <taxon>Actinoplanes</taxon>
    </lineage>
</organism>
<comment type="caution">
    <text evidence="5">The sequence shown here is derived from an EMBL/GenBank/DDBJ whole genome shotgun (WGS) entry which is preliminary data.</text>
</comment>
<dbReference type="EMBL" id="JBHSBL010000019">
    <property type="protein sequence ID" value="MFC4068721.1"/>
    <property type="molecule type" value="Genomic_DNA"/>
</dbReference>
<dbReference type="PANTHER" id="PTHR42988">
    <property type="entry name" value="PHOSPHOHYDROLASE"/>
    <property type="match status" value="1"/>
</dbReference>
<dbReference type="RefSeq" id="WP_378069610.1">
    <property type="nucleotide sequence ID" value="NZ_JBHSBL010000019.1"/>
</dbReference>
<dbReference type="GO" id="GO:0016787">
    <property type="term" value="F:hydrolase activity"/>
    <property type="evidence" value="ECO:0007669"/>
    <property type="project" value="UniProtKB-KW"/>
</dbReference>
<dbReference type="Proteomes" id="UP001595867">
    <property type="component" value="Unassembled WGS sequence"/>
</dbReference>
<keyword evidence="3 5" id="KW-0378">Hydrolase</keyword>
<evidence type="ECO:0000256" key="2">
    <source>
        <dbReference type="ARBA" id="ARBA00022723"/>
    </source>
</evidence>
<dbReference type="Gene3D" id="3.60.21.10">
    <property type="match status" value="1"/>
</dbReference>
<protein>
    <submittedName>
        <fullName evidence="5">Metallophosphoesterase family protein</fullName>
        <ecNumber evidence="5">3.1.-.-</ecNumber>
    </submittedName>
</protein>
<sequence>ARTPPDRAGASMNRPAVVAHLSDLHIGAHYGYAVDSIVADVTAARPDLVVVTGDLTMRARTEEFRQARELLGRLPGPLLAVTGNHDLPLASWRRVLRPYHRWNSWIDADPQPIRRAAAVTALGLSSMPRWRWKNGRVSARQAGEVTRVLGGAPDGDVRLLALHHPPLATGTAALIGRERLLSAVRAARVDLVLAGHTHVPDVRTHDGTVFVVAGTATSRRLRGTGCSWSLITVRPGQVSVCERVLGPDGWRTGRVADSVRA</sequence>
<dbReference type="InterPro" id="IPR050884">
    <property type="entry name" value="CNP_phosphodiesterase-III"/>
</dbReference>
<comment type="similarity">
    <text evidence="1">Belongs to the metallophosphoesterase superfamily. YfcE family.</text>
</comment>
<dbReference type="PANTHER" id="PTHR42988:SF2">
    <property type="entry name" value="CYCLIC NUCLEOTIDE PHOSPHODIESTERASE CBUA0032-RELATED"/>
    <property type="match status" value="1"/>
</dbReference>
<dbReference type="SUPFAM" id="SSF56300">
    <property type="entry name" value="Metallo-dependent phosphatases"/>
    <property type="match status" value="1"/>
</dbReference>
<feature type="domain" description="Calcineurin-like phosphoesterase" evidence="4">
    <location>
        <begin position="18"/>
        <end position="224"/>
    </location>
</feature>
<name>A0ABV8IXR1_9ACTN</name>
<dbReference type="InterPro" id="IPR024654">
    <property type="entry name" value="Calcineurin-like_PHP_lpxH"/>
</dbReference>
<gene>
    <name evidence="5" type="ORF">ACFO0C_27645</name>
</gene>
<evidence type="ECO:0000313" key="6">
    <source>
        <dbReference type="Proteomes" id="UP001595867"/>
    </source>
</evidence>
<evidence type="ECO:0000256" key="3">
    <source>
        <dbReference type="ARBA" id="ARBA00022801"/>
    </source>
</evidence>
<proteinExistence type="inferred from homology"/>